<dbReference type="GO" id="GO:0005524">
    <property type="term" value="F:ATP binding"/>
    <property type="evidence" value="ECO:0007669"/>
    <property type="project" value="UniProtKB-UniRule"/>
</dbReference>
<evidence type="ECO:0000259" key="14">
    <source>
        <dbReference type="PROSITE" id="PS50052"/>
    </source>
</evidence>
<dbReference type="HOGENOM" id="CLU_001715_1_2_14"/>
<evidence type="ECO:0000256" key="11">
    <source>
        <dbReference type="ARBA" id="ARBA00030128"/>
    </source>
</evidence>
<name>U4KRB8_9MOLU</name>
<evidence type="ECO:0000256" key="6">
    <source>
        <dbReference type="ARBA" id="ARBA00022490"/>
    </source>
</evidence>
<keyword evidence="8 13" id="KW-0547">Nucleotide-binding</keyword>
<gene>
    <name evidence="13 15" type="primary">gmk</name>
    <name evidence="15" type="ORF">BN85305920</name>
</gene>
<evidence type="ECO:0000256" key="10">
    <source>
        <dbReference type="ARBA" id="ARBA00022840"/>
    </source>
</evidence>
<evidence type="ECO:0000313" key="16">
    <source>
        <dbReference type="Proteomes" id="UP000032737"/>
    </source>
</evidence>
<comment type="function">
    <text evidence="1 13">Essential for recycling GMP and indirectly, cGMP.</text>
</comment>
<reference evidence="15 16" key="1">
    <citation type="journal article" date="2013" name="J. Mol. Microbiol. Biotechnol.">
        <title>Analysis of the Complete Genomes of Acholeplasma brassicae , A. palmae and A. laidlawii and Their Comparison to the Obligate Parasites from ' Candidatus Phytoplasma'.</title>
        <authorList>
            <person name="Kube M."/>
            <person name="Siewert C."/>
            <person name="Migdoll A.M."/>
            <person name="Duduk B."/>
            <person name="Holz S."/>
            <person name="Rabus R."/>
            <person name="Seemuller E."/>
            <person name="Mitrovic J."/>
            <person name="Muller I."/>
            <person name="Buttner C."/>
            <person name="Reinhardt R."/>
        </authorList>
    </citation>
    <scope>NUCLEOTIDE SEQUENCE [LARGE SCALE GENOMIC DNA]</scope>
    <source>
        <strain evidence="16">0502</strain>
    </source>
</reference>
<comment type="similarity">
    <text evidence="3 13">Belongs to the guanylate kinase family.</text>
</comment>
<dbReference type="SMART" id="SM00072">
    <property type="entry name" value="GuKc"/>
    <property type="match status" value="1"/>
</dbReference>
<dbReference type="FunFam" id="3.30.63.10:FF:000002">
    <property type="entry name" value="Guanylate kinase 1"/>
    <property type="match status" value="1"/>
</dbReference>
<evidence type="ECO:0000256" key="1">
    <source>
        <dbReference type="ARBA" id="ARBA00003531"/>
    </source>
</evidence>
<dbReference type="SUPFAM" id="SSF52540">
    <property type="entry name" value="P-loop containing nucleoside triphosphate hydrolases"/>
    <property type="match status" value="1"/>
</dbReference>
<dbReference type="KEGG" id="abra:BN85305920"/>
<feature type="binding site" evidence="13">
    <location>
        <begin position="14"/>
        <end position="21"/>
    </location>
    <ligand>
        <name>ATP</name>
        <dbReference type="ChEBI" id="CHEBI:30616"/>
    </ligand>
</feature>
<dbReference type="GO" id="GO:0004385">
    <property type="term" value="F:GMP kinase activity"/>
    <property type="evidence" value="ECO:0007669"/>
    <property type="project" value="UniProtKB-UniRule"/>
</dbReference>
<dbReference type="OrthoDB" id="9808150at2"/>
<dbReference type="PANTHER" id="PTHR23117:SF13">
    <property type="entry name" value="GUANYLATE KINASE"/>
    <property type="match status" value="1"/>
</dbReference>
<dbReference type="InterPro" id="IPR020590">
    <property type="entry name" value="Guanylate_kinase_CS"/>
</dbReference>
<proteinExistence type="inferred from homology"/>
<comment type="subcellular location">
    <subcellularLocation>
        <location evidence="2 13">Cytoplasm</location>
    </subcellularLocation>
</comment>
<evidence type="ECO:0000256" key="12">
    <source>
        <dbReference type="ARBA" id="ARBA00048594"/>
    </source>
</evidence>
<dbReference type="EMBL" id="FO681348">
    <property type="protein sequence ID" value="CCV65613.1"/>
    <property type="molecule type" value="Genomic_DNA"/>
</dbReference>
<dbReference type="HAMAP" id="MF_00328">
    <property type="entry name" value="Guanylate_kinase"/>
    <property type="match status" value="1"/>
</dbReference>
<evidence type="ECO:0000256" key="8">
    <source>
        <dbReference type="ARBA" id="ARBA00022741"/>
    </source>
</evidence>
<keyword evidence="10 13" id="KW-0067">ATP-binding</keyword>
<keyword evidence="7 13" id="KW-0808">Transferase</keyword>
<keyword evidence="6 13" id="KW-0963">Cytoplasm</keyword>
<evidence type="ECO:0000313" key="15">
    <source>
        <dbReference type="EMBL" id="CCV65613.1"/>
    </source>
</evidence>
<dbReference type="Gene3D" id="3.40.50.300">
    <property type="entry name" value="P-loop containing nucleotide triphosphate hydrolases"/>
    <property type="match status" value="2"/>
</dbReference>
<evidence type="ECO:0000256" key="4">
    <source>
        <dbReference type="ARBA" id="ARBA00012961"/>
    </source>
</evidence>
<dbReference type="EC" id="2.7.4.8" evidence="4 13"/>
<comment type="catalytic activity">
    <reaction evidence="12 13">
        <text>GMP + ATP = GDP + ADP</text>
        <dbReference type="Rhea" id="RHEA:20780"/>
        <dbReference type="ChEBI" id="CHEBI:30616"/>
        <dbReference type="ChEBI" id="CHEBI:58115"/>
        <dbReference type="ChEBI" id="CHEBI:58189"/>
        <dbReference type="ChEBI" id="CHEBI:456216"/>
        <dbReference type="EC" id="2.7.4.8"/>
    </reaction>
</comment>
<dbReference type="STRING" id="61635.BN85305920"/>
<keyword evidence="9 13" id="KW-0418">Kinase</keyword>
<dbReference type="FunFam" id="3.40.50.300:FF:000855">
    <property type="entry name" value="Guanylate kinase"/>
    <property type="match status" value="1"/>
</dbReference>
<dbReference type="Pfam" id="PF00625">
    <property type="entry name" value="Guanylate_kin"/>
    <property type="match status" value="1"/>
</dbReference>
<evidence type="ECO:0000256" key="5">
    <source>
        <dbReference type="ARBA" id="ARBA00016296"/>
    </source>
</evidence>
<dbReference type="NCBIfam" id="TIGR03263">
    <property type="entry name" value="guanyl_kin"/>
    <property type="match status" value="1"/>
</dbReference>
<keyword evidence="16" id="KW-1185">Reference proteome</keyword>
<evidence type="ECO:0000256" key="9">
    <source>
        <dbReference type="ARBA" id="ARBA00022777"/>
    </source>
</evidence>
<dbReference type="PANTHER" id="PTHR23117">
    <property type="entry name" value="GUANYLATE KINASE-RELATED"/>
    <property type="match status" value="1"/>
</dbReference>
<evidence type="ECO:0000256" key="2">
    <source>
        <dbReference type="ARBA" id="ARBA00004496"/>
    </source>
</evidence>
<dbReference type="InterPro" id="IPR008144">
    <property type="entry name" value="Guanylate_kin-like_dom"/>
</dbReference>
<dbReference type="Proteomes" id="UP000032737">
    <property type="component" value="Chromosome"/>
</dbReference>
<evidence type="ECO:0000256" key="3">
    <source>
        <dbReference type="ARBA" id="ARBA00005790"/>
    </source>
</evidence>
<dbReference type="GO" id="GO:0005829">
    <property type="term" value="C:cytosol"/>
    <property type="evidence" value="ECO:0007669"/>
    <property type="project" value="TreeGrafter"/>
</dbReference>
<protein>
    <recommendedName>
        <fullName evidence="5 13">Guanylate kinase</fullName>
        <ecNumber evidence="4 13">2.7.4.8</ecNumber>
    </recommendedName>
    <alternativeName>
        <fullName evidence="11 13">GMP kinase</fullName>
    </alternativeName>
</protein>
<sequence length="206" mass="23624">MKLNDRGLLVVISGPSGVGKGTVRKALFSMNNHDLVYSVSMTTRKPREGEVDGKDYYFVSKEEFLQRIEGKQFLEYAEFVGNYYGTPLDKVEEQLDQGHEVVLEIEVEGALQVREKAKDAVFIFIAPPSKKALYDRLKKRGTESDEVILSRMQKADREFMLAHKYDYIVVNDDVNNAADRIMAIIRAEHAKTERTIHTYMKLLKEV</sequence>
<evidence type="ECO:0000256" key="13">
    <source>
        <dbReference type="HAMAP-Rule" id="MF_00328"/>
    </source>
</evidence>
<dbReference type="CDD" id="cd00071">
    <property type="entry name" value="GMPK"/>
    <property type="match status" value="1"/>
</dbReference>
<dbReference type="InterPro" id="IPR017665">
    <property type="entry name" value="Guanylate_kinase"/>
</dbReference>
<dbReference type="PROSITE" id="PS50052">
    <property type="entry name" value="GUANYLATE_KINASE_2"/>
    <property type="match status" value="1"/>
</dbReference>
<dbReference type="PROSITE" id="PS00856">
    <property type="entry name" value="GUANYLATE_KINASE_1"/>
    <property type="match status" value="1"/>
</dbReference>
<dbReference type="InterPro" id="IPR008145">
    <property type="entry name" value="GK/Ca_channel_bsu"/>
</dbReference>
<dbReference type="Gene3D" id="3.30.63.10">
    <property type="entry name" value="Guanylate Kinase phosphate binding domain"/>
    <property type="match status" value="1"/>
</dbReference>
<dbReference type="AlphaFoldDB" id="U4KRB8"/>
<organism evidence="15 16">
    <name type="scientific">Acholeplasma brassicae</name>
    <dbReference type="NCBI Taxonomy" id="61635"/>
    <lineage>
        <taxon>Bacteria</taxon>
        <taxon>Bacillati</taxon>
        <taxon>Mycoplasmatota</taxon>
        <taxon>Mollicutes</taxon>
        <taxon>Acholeplasmatales</taxon>
        <taxon>Acholeplasmataceae</taxon>
        <taxon>Acholeplasma</taxon>
    </lineage>
</organism>
<dbReference type="InterPro" id="IPR027417">
    <property type="entry name" value="P-loop_NTPase"/>
</dbReference>
<accession>U4KRB8</accession>
<dbReference type="RefSeq" id="WP_030004473.1">
    <property type="nucleotide sequence ID" value="NC_022549.1"/>
</dbReference>
<feature type="domain" description="Guanylate kinase-like" evidence="14">
    <location>
        <begin position="7"/>
        <end position="186"/>
    </location>
</feature>
<evidence type="ECO:0000256" key="7">
    <source>
        <dbReference type="ARBA" id="ARBA00022679"/>
    </source>
</evidence>